<organismHost>
    <name type="scientific">Heterosigma akashiwo</name>
    <name type="common">Chromophytic alga</name>
    <name type="synonym">Heterosigma carterae</name>
    <dbReference type="NCBI Taxonomy" id="2829"/>
</organismHost>
<dbReference type="GeneID" id="37618395"/>
<name>A0A1C9C4Y2_HAV01</name>
<evidence type="ECO:0000313" key="2">
    <source>
        <dbReference type="Proteomes" id="UP000232488"/>
    </source>
</evidence>
<dbReference type="EMBL" id="KX008963">
    <property type="protein sequence ID" value="AOM63345.1"/>
    <property type="molecule type" value="Genomic_DNA"/>
</dbReference>
<reference evidence="1 2" key="1">
    <citation type="submission" date="2016-03" db="EMBL/GenBank/DDBJ databases">
        <title>Genome sequences of a Phycodnavirus, Heterosigma akashiwo virus strain 53.</title>
        <authorList>
            <person name="Ueki S."/>
            <person name="Ogura Y."/>
            <person name="Hayashi T."/>
        </authorList>
    </citation>
    <scope>NUCLEOTIDE SEQUENCE [LARGE SCALE GENOMIC DNA]</scope>
    <source>
        <strain evidence="1">HaV53</strain>
    </source>
</reference>
<dbReference type="Proteomes" id="UP000232488">
    <property type="component" value="Segment"/>
</dbReference>
<evidence type="ECO:0000313" key="1">
    <source>
        <dbReference type="EMBL" id="AOM63345.1"/>
    </source>
</evidence>
<sequence length="126" mass="15269">MSEGTWKFHTYINPLTIENIQKIAFNNSFEIFLNEILSNTEGILKGIDRLKATTNRTRYRFYINVSDEKNIIQHPHMEYYTFIKDRFLTNKTFRNKLIEHFSTNNLYVKAPVMRRQGIWFIDLLWK</sequence>
<protein>
    <submittedName>
        <fullName evidence="1">Uncharacterized protein</fullName>
    </submittedName>
</protein>
<organism evidence="1 2">
    <name type="scientific">Heterosigma akashiwo virus 01</name>
    <name type="common">HaV01</name>
    <dbReference type="NCBI Taxonomy" id="97195"/>
    <lineage>
        <taxon>Viruses</taxon>
        <taxon>Varidnaviria</taxon>
        <taxon>Bamfordvirae</taxon>
        <taxon>Nucleocytoviricota</taxon>
        <taxon>Megaviricetes</taxon>
        <taxon>Algavirales</taxon>
        <taxon>Phycodnaviridae</taxon>
        <taxon>Raphidovirus</taxon>
        <taxon>Raphidovirus japonicum</taxon>
    </lineage>
</organism>
<accession>A0A1C9C4Y2</accession>
<proteinExistence type="predicted"/>
<dbReference type="KEGG" id="vg:37618395"/>
<gene>
    <name evidence="1" type="primary">HaV53_ORF14</name>
</gene>
<keyword evidence="2" id="KW-1185">Reference proteome</keyword>
<dbReference type="RefSeq" id="YP_009507411.1">
    <property type="nucleotide sequence ID" value="NC_038553.1"/>
</dbReference>